<dbReference type="Proteomes" id="UP000007488">
    <property type="component" value="Chromosome"/>
</dbReference>
<reference evidence="3 4" key="1">
    <citation type="journal article" date="2011" name="Stand. Genomic Sci.">
        <title>Complete genome sequence of Syntrophobotulus glycolicus type strain (FlGlyR).</title>
        <authorList>
            <person name="Han C."/>
            <person name="Mwirichia R."/>
            <person name="Chertkov O."/>
            <person name="Held B."/>
            <person name="Lapidus A."/>
            <person name="Nolan M."/>
            <person name="Lucas S."/>
            <person name="Hammon N."/>
            <person name="Deshpande S."/>
            <person name="Cheng J.F."/>
            <person name="Tapia R."/>
            <person name="Goodwin L."/>
            <person name="Pitluck S."/>
            <person name="Huntemann M."/>
            <person name="Liolios K."/>
            <person name="Ivanova N."/>
            <person name="Pagani I."/>
            <person name="Mavromatis K."/>
            <person name="Ovchinikova G."/>
            <person name="Pati A."/>
            <person name="Chen A."/>
            <person name="Palaniappan K."/>
            <person name="Land M."/>
            <person name="Hauser L."/>
            <person name="Brambilla E.M."/>
            <person name="Rohde M."/>
            <person name="Spring S."/>
            <person name="Sikorski J."/>
            <person name="Goker M."/>
            <person name="Woyke T."/>
            <person name="Bristow J."/>
            <person name="Eisen J.A."/>
            <person name="Markowitz V."/>
            <person name="Hugenholtz P."/>
            <person name="Kyrpides N.C."/>
            <person name="Klenk H.P."/>
            <person name="Detter J.C."/>
        </authorList>
    </citation>
    <scope>NUCLEOTIDE SEQUENCE [LARGE SCALE GENOMIC DNA]</scope>
    <source>
        <strain evidence="4">DSM 8271 / FlGlyR</strain>
    </source>
</reference>
<dbReference type="HOGENOM" id="CLU_115353_2_3_9"/>
<dbReference type="eggNOG" id="COG0792">
    <property type="taxonomic scope" value="Bacteria"/>
</dbReference>
<dbReference type="CDD" id="cd20736">
    <property type="entry name" value="PoNe_Nuclease"/>
    <property type="match status" value="1"/>
</dbReference>
<evidence type="ECO:0000256" key="2">
    <source>
        <dbReference type="HAMAP-Rule" id="MF_00048"/>
    </source>
</evidence>
<evidence type="ECO:0000313" key="3">
    <source>
        <dbReference type="EMBL" id="ADY56585.1"/>
    </source>
</evidence>
<sequence>MNRKELGKKGEELAAAYLIEQKMKILCRNYRCPRGEIDMIAGDGENTIVFVEVRLRTTSIRGSAEESLTERKIMRIQKTAAYYLLEQGYKEWPRLRFDLIAINMEGEKAQYRWIKNAFSTG</sequence>
<comment type="similarity">
    <text evidence="1 2">Belongs to the UPF0102 family.</text>
</comment>
<dbReference type="PANTHER" id="PTHR34039:SF1">
    <property type="entry name" value="UPF0102 PROTEIN YRAN"/>
    <property type="match status" value="1"/>
</dbReference>
<keyword evidence="4" id="KW-1185">Reference proteome</keyword>
<organism evidence="3 4">
    <name type="scientific">Syntrophobotulus glycolicus (strain DSM 8271 / FlGlyR)</name>
    <dbReference type="NCBI Taxonomy" id="645991"/>
    <lineage>
        <taxon>Bacteria</taxon>
        <taxon>Bacillati</taxon>
        <taxon>Bacillota</taxon>
        <taxon>Clostridia</taxon>
        <taxon>Eubacteriales</taxon>
        <taxon>Desulfitobacteriaceae</taxon>
        <taxon>Syntrophobotulus</taxon>
    </lineage>
</organism>
<dbReference type="SUPFAM" id="SSF52980">
    <property type="entry name" value="Restriction endonuclease-like"/>
    <property type="match status" value="1"/>
</dbReference>
<dbReference type="HAMAP" id="MF_00048">
    <property type="entry name" value="UPF0102"/>
    <property type="match status" value="1"/>
</dbReference>
<dbReference type="NCBIfam" id="TIGR00252">
    <property type="entry name" value="YraN family protein"/>
    <property type="match status" value="1"/>
</dbReference>
<dbReference type="InterPro" id="IPR011335">
    <property type="entry name" value="Restrct_endonuc-II-like"/>
</dbReference>
<dbReference type="InterPro" id="IPR003509">
    <property type="entry name" value="UPF0102_YraN-like"/>
</dbReference>
<gene>
    <name evidence="3" type="ordered locus">Sgly_2297</name>
</gene>
<dbReference type="KEGG" id="sgy:Sgly_2297"/>
<dbReference type="RefSeq" id="WP_013625450.1">
    <property type="nucleotide sequence ID" value="NC_015172.1"/>
</dbReference>
<evidence type="ECO:0000256" key="1">
    <source>
        <dbReference type="ARBA" id="ARBA00006738"/>
    </source>
</evidence>
<dbReference type="Pfam" id="PF02021">
    <property type="entry name" value="UPF0102"/>
    <property type="match status" value="1"/>
</dbReference>
<proteinExistence type="inferred from homology"/>
<accession>F0SUD5</accession>
<dbReference type="OrthoDB" id="9802516at2"/>
<protein>
    <recommendedName>
        <fullName evidence="2">UPF0102 protein Sgly_2297</fullName>
    </recommendedName>
</protein>
<dbReference type="Gene3D" id="3.40.1350.10">
    <property type="match status" value="1"/>
</dbReference>
<dbReference type="NCBIfam" id="NF009150">
    <property type="entry name" value="PRK12497.1-3"/>
    <property type="match status" value="1"/>
</dbReference>
<evidence type="ECO:0000313" key="4">
    <source>
        <dbReference type="Proteomes" id="UP000007488"/>
    </source>
</evidence>
<name>F0SUD5_SYNGF</name>
<reference evidence="4" key="2">
    <citation type="submission" date="2011-02" db="EMBL/GenBank/DDBJ databases">
        <title>The complete genome of Syntrophobotulus glycolicus DSM 8271.</title>
        <authorList>
            <person name="Lucas S."/>
            <person name="Copeland A."/>
            <person name="Lapidus A."/>
            <person name="Bruce D."/>
            <person name="Goodwin L."/>
            <person name="Pitluck S."/>
            <person name="Kyrpides N."/>
            <person name="Mavromatis K."/>
            <person name="Pagani I."/>
            <person name="Ivanova N."/>
            <person name="Mikhailova N."/>
            <person name="Chertkov O."/>
            <person name="Held B."/>
            <person name="Detter J.C."/>
            <person name="Tapia R."/>
            <person name="Han C."/>
            <person name="Land M."/>
            <person name="Hauser L."/>
            <person name="Markowitz V."/>
            <person name="Cheng J.-F."/>
            <person name="Hugenholtz P."/>
            <person name="Woyke T."/>
            <person name="Wu D."/>
            <person name="Spring S."/>
            <person name="Schroeder M."/>
            <person name="Brambilla E."/>
            <person name="Klenk H.-P."/>
            <person name="Eisen J.A."/>
        </authorList>
    </citation>
    <scope>NUCLEOTIDE SEQUENCE [LARGE SCALE GENOMIC DNA]</scope>
    <source>
        <strain evidence="4">DSM 8271 / FlGlyR</strain>
    </source>
</reference>
<dbReference type="InterPro" id="IPR011856">
    <property type="entry name" value="tRNA_endonuc-like_dom_sf"/>
</dbReference>
<dbReference type="EMBL" id="CP002547">
    <property type="protein sequence ID" value="ADY56585.1"/>
    <property type="molecule type" value="Genomic_DNA"/>
</dbReference>
<dbReference type="PANTHER" id="PTHR34039">
    <property type="entry name" value="UPF0102 PROTEIN YRAN"/>
    <property type="match status" value="1"/>
</dbReference>
<dbReference type="STRING" id="645991.Sgly_2297"/>
<dbReference type="AlphaFoldDB" id="F0SUD5"/>
<dbReference type="GO" id="GO:0003676">
    <property type="term" value="F:nucleic acid binding"/>
    <property type="evidence" value="ECO:0007669"/>
    <property type="project" value="InterPro"/>
</dbReference>